<dbReference type="AlphaFoldDB" id="A0A0S4LBC5"/>
<dbReference type="Proteomes" id="UP000198736">
    <property type="component" value="Unassembled WGS sequence"/>
</dbReference>
<proteinExistence type="predicted"/>
<evidence type="ECO:0000313" key="1">
    <source>
        <dbReference type="EMBL" id="CUS34837.1"/>
    </source>
</evidence>
<organism evidence="1 2">
    <name type="scientific">Candidatus Nitrospira nitrificans</name>
    <dbReference type="NCBI Taxonomy" id="1742973"/>
    <lineage>
        <taxon>Bacteria</taxon>
        <taxon>Pseudomonadati</taxon>
        <taxon>Nitrospirota</taxon>
        <taxon>Nitrospiria</taxon>
        <taxon>Nitrospirales</taxon>
        <taxon>Nitrospiraceae</taxon>
        <taxon>Nitrospira</taxon>
    </lineage>
</organism>
<keyword evidence="2" id="KW-1185">Reference proteome</keyword>
<dbReference type="EMBL" id="CZPZ01000011">
    <property type="protein sequence ID" value="CUS34837.1"/>
    <property type="molecule type" value="Genomic_DNA"/>
</dbReference>
<name>A0A0S4LBC5_9BACT</name>
<gene>
    <name evidence="1" type="ORF">COMA2_190049</name>
</gene>
<dbReference type="STRING" id="1742973.COMA2_190049"/>
<sequence>MREIGVLSRHIVSLWVVVSVASRSLGEAKKVLTPEVHKESYYADNNATYYQWSE</sequence>
<evidence type="ECO:0000313" key="2">
    <source>
        <dbReference type="Proteomes" id="UP000198736"/>
    </source>
</evidence>
<accession>A0A0S4LBC5</accession>
<protein>
    <submittedName>
        <fullName evidence="1">Uncharacterized protein</fullName>
    </submittedName>
</protein>
<reference evidence="2" key="1">
    <citation type="submission" date="2015-10" db="EMBL/GenBank/DDBJ databases">
        <authorList>
            <person name="Luecker S."/>
            <person name="Luecker S."/>
        </authorList>
    </citation>
    <scope>NUCLEOTIDE SEQUENCE [LARGE SCALE GENOMIC DNA]</scope>
</reference>